<keyword evidence="1" id="KW-0472">Membrane</keyword>
<evidence type="ECO:0000313" key="3">
    <source>
        <dbReference type="Proteomes" id="UP000029989"/>
    </source>
</evidence>
<feature type="transmembrane region" description="Helical" evidence="1">
    <location>
        <begin position="16"/>
        <end position="38"/>
    </location>
</feature>
<feature type="transmembrane region" description="Helical" evidence="1">
    <location>
        <begin position="114"/>
        <end position="140"/>
    </location>
</feature>
<evidence type="ECO:0000256" key="1">
    <source>
        <dbReference type="SAM" id="Phobius"/>
    </source>
</evidence>
<evidence type="ECO:0000313" key="2">
    <source>
        <dbReference type="EMBL" id="KGM56680.1"/>
    </source>
</evidence>
<dbReference type="EMBL" id="AVPT01000010">
    <property type="protein sequence ID" value="KGM56680.1"/>
    <property type="molecule type" value="Genomic_DNA"/>
</dbReference>
<dbReference type="Proteomes" id="UP000029989">
    <property type="component" value="Unassembled WGS sequence"/>
</dbReference>
<feature type="transmembrane region" description="Helical" evidence="1">
    <location>
        <begin position="44"/>
        <end position="61"/>
    </location>
</feature>
<reference evidence="2 3" key="1">
    <citation type="journal article" date="2015" name="Stand. Genomic Sci.">
        <title>Genomic information of the arsenic-resistant bacterium Lysobacter arseniciresistens type strain ZS79(T) and comparison of Lysobacter draft genomes.</title>
        <authorList>
            <person name="Liu L."/>
            <person name="Zhang S."/>
            <person name="Luo M."/>
            <person name="Wang G."/>
        </authorList>
    </citation>
    <scope>NUCLEOTIDE SEQUENCE [LARGE SCALE GENOMIC DNA]</scope>
    <source>
        <strain evidence="2 3">ZS79</strain>
    </source>
</reference>
<keyword evidence="3" id="KW-1185">Reference proteome</keyword>
<feature type="transmembrane region" description="Helical" evidence="1">
    <location>
        <begin position="73"/>
        <end position="94"/>
    </location>
</feature>
<gene>
    <name evidence="2" type="ORF">N799_02925</name>
</gene>
<dbReference type="RefSeq" id="WP_036210067.1">
    <property type="nucleotide sequence ID" value="NZ_AVPT01000010.1"/>
</dbReference>
<protein>
    <submittedName>
        <fullName evidence="2">Uncharacterized protein</fullName>
    </submittedName>
</protein>
<sequence>MTRPARRTPATPAAPLFGWLLLALGVSTFTVAWVALGFSSGRQHSWMAVLGALDVALMLRLGHWRPARVRVPAAVLATALIIALANWGQIAAQLGKMLGYAPWESAVRLGFHHAWTLAQLANGAADIAWWLLAMAAAALASR</sequence>
<organism evidence="2 3">
    <name type="scientific">Lysobacter arseniciresistens ZS79</name>
    <dbReference type="NCBI Taxonomy" id="913325"/>
    <lineage>
        <taxon>Bacteria</taxon>
        <taxon>Pseudomonadati</taxon>
        <taxon>Pseudomonadota</taxon>
        <taxon>Gammaproteobacteria</taxon>
        <taxon>Lysobacterales</taxon>
        <taxon>Lysobacteraceae</taxon>
        <taxon>Novilysobacter</taxon>
    </lineage>
</organism>
<keyword evidence="1" id="KW-1133">Transmembrane helix</keyword>
<dbReference type="AlphaFoldDB" id="A0A0A0F294"/>
<keyword evidence="1" id="KW-0812">Transmembrane</keyword>
<proteinExistence type="predicted"/>
<dbReference type="eggNOG" id="ENOG5031E0A">
    <property type="taxonomic scope" value="Bacteria"/>
</dbReference>
<accession>A0A0A0F294</accession>
<name>A0A0A0F294_9GAMM</name>
<comment type="caution">
    <text evidence="2">The sequence shown here is derived from an EMBL/GenBank/DDBJ whole genome shotgun (WGS) entry which is preliminary data.</text>
</comment>